<dbReference type="AlphaFoldDB" id="A0A5A5RJK6"/>
<name>A0A5A5RJK6_MICAE</name>
<evidence type="ECO:0008006" key="4">
    <source>
        <dbReference type="Google" id="ProtNLM"/>
    </source>
</evidence>
<evidence type="ECO:0000256" key="1">
    <source>
        <dbReference type="SAM" id="SignalP"/>
    </source>
</evidence>
<comment type="caution">
    <text evidence="2">The sequence shown here is derived from an EMBL/GenBank/DDBJ whole genome shotgun (WGS) entry which is preliminary data.</text>
</comment>
<dbReference type="EMBL" id="BHVP01000086">
    <property type="protein sequence ID" value="GCA76713.1"/>
    <property type="molecule type" value="Genomic_DNA"/>
</dbReference>
<gene>
    <name evidence="2" type="ORF">MiTe_03562</name>
</gene>
<dbReference type="InterPro" id="IPR013424">
    <property type="entry name" value="Ice-binding_C"/>
</dbReference>
<proteinExistence type="predicted"/>
<keyword evidence="1" id="KW-0732">Signal</keyword>
<evidence type="ECO:0000313" key="2">
    <source>
        <dbReference type="EMBL" id="GCA76713.1"/>
    </source>
</evidence>
<evidence type="ECO:0000313" key="3">
    <source>
        <dbReference type="Proteomes" id="UP000324917"/>
    </source>
</evidence>
<feature type="signal peptide" evidence="1">
    <location>
        <begin position="1"/>
        <end position="32"/>
    </location>
</feature>
<feature type="chain" id="PRO_5023140268" description="PEP-CTERM protein-sorting domain-containing protein" evidence="1">
    <location>
        <begin position="33"/>
        <end position="298"/>
    </location>
</feature>
<reference evidence="2 3" key="1">
    <citation type="submission" date="2018-09" db="EMBL/GenBank/DDBJ databases">
        <title>Evolutionary history of phycoerythrin pigmentation in the water bloom-forming cyanobacterium Microcystis aeruginosa.</title>
        <authorList>
            <person name="Tanabe Y."/>
            <person name="Tanabe Y."/>
            <person name="Yamaguchi H."/>
        </authorList>
    </citation>
    <scope>NUCLEOTIDE SEQUENCE [LARGE SCALE GENOMIC DNA]</scope>
    <source>
        <strain evidence="2 3">NIES-2520</strain>
    </source>
</reference>
<dbReference type="Proteomes" id="UP000324917">
    <property type="component" value="Unassembled WGS sequence"/>
</dbReference>
<sequence>MTKYMFILTNKVLNAFFVSISAVFLGSTASLAQSHSSHHHIMVGIDGLPTLAGGTYKALANPNYGRLSLLFPHQHEPVEISHFHAIGIYSYTGEATNPTVVETSTNNRLPETRFDLPPIPLFPGSGVFAGKNISQKTDAQMYSDLKIRPVAHLTDDLADPYVNAIYNTGNGRWKDLLGDEATIALQLIDITPGLTVTDASGINLFNAVNDTYVIGQGDWFAFTPVFSTDGNAPLGTYSATFRFVDTNTANGRTPLLPSGTFSLDFQPVPESSTLPGIVLLGSLGLLGGVKRQKKKNSR</sequence>
<organism evidence="2 3">
    <name type="scientific">Microcystis aeruginosa NIES-2520</name>
    <dbReference type="NCBI Taxonomy" id="2303982"/>
    <lineage>
        <taxon>Bacteria</taxon>
        <taxon>Bacillati</taxon>
        <taxon>Cyanobacteriota</taxon>
        <taxon>Cyanophyceae</taxon>
        <taxon>Oscillatoriophycideae</taxon>
        <taxon>Chroococcales</taxon>
        <taxon>Microcystaceae</taxon>
        <taxon>Microcystis</taxon>
    </lineage>
</organism>
<protein>
    <recommendedName>
        <fullName evidence="4">PEP-CTERM protein-sorting domain-containing protein</fullName>
    </recommendedName>
</protein>
<dbReference type="NCBIfam" id="TIGR02595">
    <property type="entry name" value="PEP_CTERM"/>
    <property type="match status" value="1"/>
</dbReference>
<dbReference type="NCBIfam" id="NF040463">
    <property type="entry name" value="all3515_fam"/>
    <property type="match status" value="1"/>
</dbReference>
<accession>A0A5A5RJK6</accession>